<dbReference type="PANTHER" id="PTHR12705">
    <property type="entry name" value="ORIGIN RECOGNITION COMPLEX SUBUNIT 5"/>
    <property type="match status" value="1"/>
</dbReference>
<evidence type="ECO:0000256" key="9">
    <source>
        <dbReference type="ARBA" id="ARBA00069657"/>
    </source>
</evidence>
<comment type="subcellular location">
    <subcellularLocation>
        <location evidence="1">Nucleus</location>
    </subcellularLocation>
</comment>
<evidence type="ECO:0000313" key="13">
    <source>
        <dbReference type="Ensembl" id="ENSCINP00000006804.2"/>
    </source>
</evidence>
<dbReference type="FunFam" id="3.40.50.300:FF:000673">
    <property type="entry name" value="Origin recognition complex subunit 5"/>
    <property type="match status" value="1"/>
</dbReference>
<evidence type="ECO:0000256" key="3">
    <source>
        <dbReference type="ARBA" id="ARBA00022705"/>
    </source>
</evidence>
<keyword evidence="6" id="KW-0539">Nucleus</keyword>
<dbReference type="InterPro" id="IPR048866">
    <property type="entry name" value="ORC5_lid"/>
</dbReference>
<dbReference type="STRING" id="7719.ENSCINP00000006804"/>
<reference evidence="14" key="1">
    <citation type="journal article" date="2002" name="Science">
        <title>The draft genome of Ciona intestinalis: insights into chordate and vertebrate origins.</title>
        <authorList>
            <person name="Dehal P."/>
            <person name="Satou Y."/>
            <person name="Campbell R.K."/>
            <person name="Chapman J."/>
            <person name="Degnan B."/>
            <person name="De Tomaso A."/>
            <person name="Davidson B."/>
            <person name="Di Gregorio A."/>
            <person name="Gelpke M."/>
            <person name="Goodstein D.M."/>
            <person name="Harafuji N."/>
            <person name="Hastings K.E."/>
            <person name="Ho I."/>
            <person name="Hotta K."/>
            <person name="Huang W."/>
            <person name="Kawashima T."/>
            <person name="Lemaire P."/>
            <person name="Martinez D."/>
            <person name="Meinertzhagen I.A."/>
            <person name="Necula S."/>
            <person name="Nonaka M."/>
            <person name="Putnam N."/>
            <person name="Rash S."/>
            <person name="Saiga H."/>
            <person name="Satake M."/>
            <person name="Terry A."/>
            <person name="Yamada L."/>
            <person name="Wang H.G."/>
            <person name="Awazu S."/>
            <person name="Azumi K."/>
            <person name="Boore J."/>
            <person name="Branno M."/>
            <person name="Chin-Bow S."/>
            <person name="DeSantis R."/>
            <person name="Doyle S."/>
            <person name="Francino P."/>
            <person name="Keys D.N."/>
            <person name="Haga S."/>
            <person name="Hayashi H."/>
            <person name="Hino K."/>
            <person name="Imai K.S."/>
            <person name="Inaba K."/>
            <person name="Kano S."/>
            <person name="Kobayashi K."/>
            <person name="Kobayashi M."/>
            <person name="Lee B.I."/>
            <person name="Makabe K.W."/>
            <person name="Manohar C."/>
            <person name="Matassi G."/>
            <person name="Medina M."/>
            <person name="Mochizuki Y."/>
            <person name="Mount S."/>
            <person name="Morishita T."/>
            <person name="Miura S."/>
            <person name="Nakayama A."/>
            <person name="Nishizaka S."/>
            <person name="Nomoto H."/>
            <person name="Ohta F."/>
            <person name="Oishi K."/>
            <person name="Rigoutsos I."/>
            <person name="Sano M."/>
            <person name="Sasaki A."/>
            <person name="Sasakura Y."/>
            <person name="Shoguchi E."/>
            <person name="Shin-i T."/>
            <person name="Spagnuolo A."/>
            <person name="Stainier D."/>
            <person name="Suzuki M.M."/>
            <person name="Tassy O."/>
            <person name="Takatori N."/>
            <person name="Tokuoka M."/>
            <person name="Yagi K."/>
            <person name="Yoshizaki F."/>
            <person name="Wada S."/>
            <person name="Zhang C."/>
            <person name="Hyatt P.D."/>
            <person name="Larimer F."/>
            <person name="Detter C."/>
            <person name="Doggett N."/>
            <person name="Glavina T."/>
            <person name="Hawkins T."/>
            <person name="Richardson P."/>
            <person name="Lucas S."/>
            <person name="Kohara Y."/>
            <person name="Levine M."/>
            <person name="Satoh N."/>
            <person name="Rokhsar D.S."/>
        </authorList>
    </citation>
    <scope>NUCLEOTIDE SEQUENCE [LARGE SCALE GENOMIC DNA]</scope>
</reference>
<organism evidence="13 14">
    <name type="scientific">Ciona intestinalis</name>
    <name type="common">Transparent sea squirt</name>
    <name type="synonym">Ascidia intestinalis</name>
    <dbReference type="NCBI Taxonomy" id="7719"/>
    <lineage>
        <taxon>Eukaryota</taxon>
        <taxon>Metazoa</taxon>
        <taxon>Chordata</taxon>
        <taxon>Tunicata</taxon>
        <taxon>Ascidiacea</taxon>
        <taxon>Phlebobranchia</taxon>
        <taxon>Cionidae</taxon>
        <taxon>Ciona</taxon>
    </lineage>
</organism>
<dbReference type="EMBL" id="EAAA01001970">
    <property type="status" value="NOT_ANNOTATED_CDS"/>
    <property type="molecule type" value="Genomic_DNA"/>
</dbReference>
<reference evidence="13" key="4">
    <citation type="submission" date="2025-09" db="UniProtKB">
        <authorList>
            <consortium name="Ensembl"/>
        </authorList>
    </citation>
    <scope>IDENTIFICATION</scope>
</reference>
<feature type="domain" description="Orc1-like AAA ATPase" evidence="10">
    <location>
        <begin position="8"/>
        <end position="146"/>
    </location>
</feature>
<dbReference type="Proteomes" id="UP000008144">
    <property type="component" value="Chromosome 4"/>
</dbReference>
<sequence length="432" mass="50180">ENMAKNSLPARNRQIEQLTNLFGEKHHHTVESLYIYGHTGSGKSCVLNHVLVGNDLFHVVVNCIECYTTNLLFSTILEALSFEEGRIRCDNMNDFVRCLRKIVEEREVEETLYIVFENCERLRDKDPILLPALLNLKELTGLNLCAIFVSELPWEKFYNGTAIRDPYVMFFPDYSKDELVEVLCHLRPQETDLEFYKQYVGLVLSMFFFAFRDLRELRHLVEINFSFYEQPIVDGKLTKDDKHKLWKNIEPHLTSSLQKLLMREACNGRQSNEPELTESIKAYDLSKGNTVKSQNLVELPFYSKFLLISSYIASYNPSSTDRRFFLKHAGRMRKTARSMKKDDHKNCHLRGPHSFPLDRMMAIFYSIVDEVVPPSAGLFSQISSLVSLHLLAQLGQDQLDMPKYKCTVSLDFITAISKTVNFDVIRYLYDFV</sequence>
<dbReference type="InParanoid" id="F6TBB0"/>
<proteinExistence type="inferred from homology"/>
<dbReference type="GeneTree" id="ENSGT00390000009380"/>
<evidence type="ECO:0000256" key="1">
    <source>
        <dbReference type="ARBA" id="ARBA00004123"/>
    </source>
</evidence>
<dbReference type="InterPro" id="IPR041664">
    <property type="entry name" value="AAA_16"/>
</dbReference>
<feature type="domain" description="Origin recognition complex subunit 5 C-terminal" evidence="11">
    <location>
        <begin position="299"/>
        <end position="428"/>
    </location>
</feature>
<evidence type="ECO:0000259" key="12">
    <source>
        <dbReference type="Pfam" id="PF21639"/>
    </source>
</evidence>
<evidence type="ECO:0000256" key="5">
    <source>
        <dbReference type="ARBA" id="ARBA00022840"/>
    </source>
</evidence>
<evidence type="ECO:0000259" key="10">
    <source>
        <dbReference type="Pfam" id="PF13191"/>
    </source>
</evidence>
<keyword evidence="4" id="KW-0547">Nucleotide-binding</keyword>
<feature type="domain" description="ORC5 lid" evidence="12">
    <location>
        <begin position="196"/>
        <end position="263"/>
    </location>
</feature>
<dbReference type="GO" id="GO:0005524">
    <property type="term" value="F:ATP binding"/>
    <property type="evidence" value="ECO:0007669"/>
    <property type="project" value="UniProtKB-KW"/>
</dbReference>
<dbReference type="GO" id="GO:0005664">
    <property type="term" value="C:nuclear origin of replication recognition complex"/>
    <property type="evidence" value="ECO:0000318"/>
    <property type="project" value="GO_Central"/>
</dbReference>
<evidence type="ECO:0000256" key="6">
    <source>
        <dbReference type="ARBA" id="ARBA00023242"/>
    </source>
</evidence>
<dbReference type="OMA" id="QLRRWHG"/>
<keyword evidence="3" id="KW-0235">DNA replication</keyword>
<evidence type="ECO:0000256" key="8">
    <source>
        <dbReference type="ARBA" id="ARBA00057448"/>
    </source>
</evidence>
<dbReference type="GO" id="GO:0003688">
    <property type="term" value="F:DNA replication origin binding"/>
    <property type="evidence" value="ECO:0000318"/>
    <property type="project" value="GO_Central"/>
</dbReference>
<reference evidence="13" key="3">
    <citation type="submission" date="2025-08" db="UniProtKB">
        <authorList>
            <consortium name="Ensembl"/>
        </authorList>
    </citation>
    <scope>IDENTIFICATION</scope>
</reference>
<dbReference type="SUPFAM" id="SSF52540">
    <property type="entry name" value="P-loop containing nucleoside triphosphate hydrolases"/>
    <property type="match status" value="1"/>
</dbReference>
<dbReference type="Ensembl" id="ENSCINT00000006804.2">
    <property type="protein sequence ID" value="ENSCINP00000006804.2"/>
    <property type="gene ID" value="ENSCING00000003315.2"/>
</dbReference>
<evidence type="ECO:0000256" key="2">
    <source>
        <dbReference type="ARBA" id="ARBA00006269"/>
    </source>
</evidence>
<keyword evidence="5" id="KW-0067">ATP-binding</keyword>
<comment type="subunit">
    <text evidence="7">Component of ORC, a complex composed of at least 6 subunits: ORC1, ORC2, ORC3, ORC4, ORC5 and ORC6. ORC is regulated in a cell-cycle dependent manner. It is sequentially assembled at the exit from anaphase of mitosis and disassembled as cells enter S phase.</text>
</comment>
<dbReference type="InterPro" id="IPR047088">
    <property type="entry name" value="ORC5_C"/>
</dbReference>
<reference evidence="13" key="2">
    <citation type="journal article" date="2008" name="Genome Biol.">
        <title>Improved genome assembly and evidence-based global gene model set for the chordate Ciona intestinalis: new insight into intron and operon populations.</title>
        <authorList>
            <person name="Satou Y."/>
            <person name="Mineta K."/>
            <person name="Ogasawara M."/>
            <person name="Sasakura Y."/>
            <person name="Shoguchi E."/>
            <person name="Ueno K."/>
            <person name="Yamada L."/>
            <person name="Matsumoto J."/>
            <person name="Wasserscheid J."/>
            <person name="Dewar K."/>
            <person name="Wiley G.B."/>
            <person name="Macmil S.L."/>
            <person name="Roe B.A."/>
            <person name="Zeller R.W."/>
            <person name="Hastings K.E."/>
            <person name="Lemaire P."/>
            <person name="Lindquist E."/>
            <person name="Endo T."/>
            <person name="Hotta K."/>
            <person name="Inaba K."/>
        </authorList>
    </citation>
    <scope>NUCLEOTIDE SEQUENCE [LARGE SCALE GENOMIC DNA]</scope>
    <source>
        <strain evidence="13">wild type</strain>
    </source>
</reference>
<dbReference type="PANTHER" id="PTHR12705:SF0">
    <property type="entry name" value="ORIGIN RECOGNITION COMPLEX SUBUNIT 5"/>
    <property type="match status" value="1"/>
</dbReference>
<protein>
    <recommendedName>
        <fullName evidence="9">Origin recognition complex subunit 5</fullName>
    </recommendedName>
</protein>
<dbReference type="HOGENOM" id="CLU_028223_0_1_1"/>
<keyword evidence="14" id="KW-1185">Reference proteome</keyword>
<evidence type="ECO:0000259" key="11">
    <source>
        <dbReference type="Pfam" id="PF14630"/>
    </source>
</evidence>
<evidence type="ECO:0000256" key="7">
    <source>
        <dbReference type="ARBA" id="ARBA00026084"/>
    </source>
</evidence>
<dbReference type="Pfam" id="PF21639">
    <property type="entry name" value="ORC5_lid"/>
    <property type="match status" value="1"/>
</dbReference>
<dbReference type="InterPro" id="IPR020796">
    <property type="entry name" value="ORC5"/>
</dbReference>
<evidence type="ECO:0000313" key="14">
    <source>
        <dbReference type="Proteomes" id="UP000008144"/>
    </source>
</evidence>
<evidence type="ECO:0000256" key="4">
    <source>
        <dbReference type="ARBA" id="ARBA00022741"/>
    </source>
</evidence>
<dbReference type="Pfam" id="PF14630">
    <property type="entry name" value="ORC5_C"/>
    <property type="match status" value="1"/>
</dbReference>
<dbReference type="Pfam" id="PF13191">
    <property type="entry name" value="AAA_16"/>
    <property type="match status" value="1"/>
</dbReference>
<dbReference type="InterPro" id="IPR027417">
    <property type="entry name" value="P-loop_NTPase"/>
</dbReference>
<dbReference type="GO" id="GO:0006270">
    <property type="term" value="P:DNA replication initiation"/>
    <property type="evidence" value="ECO:0000318"/>
    <property type="project" value="GO_Central"/>
</dbReference>
<accession>F6TBB0</accession>
<dbReference type="FunCoup" id="F6TBB0">
    <property type="interactions" value="1139"/>
</dbReference>
<comment type="similarity">
    <text evidence="2">Belongs to the ORC5 family.</text>
</comment>
<dbReference type="AlphaFoldDB" id="F6TBB0"/>
<comment type="function">
    <text evidence="8">Component of the origin recognition complex (ORC) that binds origins of replication. DNA-binding is ATP-dependent. The specific DNA sequences that define origins of replication have not been identified yet. ORC is required to assemble the pre-replication complex necessary to initiate DNA replication.</text>
</comment>
<name>F6TBB0_CIOIN</name>
<dbReference type="Gene3D" id="3.40.50.300">
    <property type="entry name" value="P-loop containing nucleotide triphosphate hydrolases"/>
    <property type="match status" value="1"/>
</dbReference>